<dbReference type="Proteomes" id="UP001322277">
    <property type="component" value="Chromosome 4"/>
</dbReference>
<dbReference type="Gene3D" id="3.40.50.200">
    <property type="entry name" value="Peptidase S8/S53 domain"/>
    <property type="match status" value="1"/>
</dbReference>
<feature type="signal peptide" evidence="7">
    <location>
        <begin position="1"/>
        <end position="21"/>
    </location>
</feature>
<sequence length="663" mass="71728">MLSGGLLRCLAVLILSNRVLSAPHQDEWQDLTIHKRDHLLARQEPLSATERPASPTQTPLVLPDPAEPETSTPIPYIILTIRDPTKKQDVIKEQIQYLKKILSTEAVPGSLEEVTSKRTGLVVLFKAAITSAQADAIASLPGVGSVTPDERLQEEDSPSSAPPSLTPRQEREPGPPGLTASTRLQSDAVDELKVVSQPPGSSLKDLPGYRYASEAGKGVTIYVMDSGANPHNPEWAGMTGNKEFLYVAEAKREEKDTRNHGTCVASKATGPAYGTAKDANLVMVKLPDRKMKSAVLTALVEISNDVYQKGIEGKAVINMSIGHVITEQNPTALAEQNSTSTVTAYRLLLVALMAEDIVIVAASGNEAEPDSFDVVTYPALFGTTTDLIVVGAVKKNGNRADFARGSGDQLTTSAPGYVTCASGRSDDSVKRHGTSYAAPTVAGVVAVWLSQAEHRARLQVPGKVAANTKAMVKSLSYPRVRGGPPVIWNGIDPRRRACRVMGNPANRRRQDGDATDCEEETTPTGSSSTTTTTRPPPPPPAFRPSWSENPQGFRRVFERDGVASDNYDATSNSVSERVTGNIEQWCLAKCTGIDLLLLETPRLIRDFETNLDQCASVFLYRVLQFRRGAYFNPYYVCNRYNSAWSTDFVKPSSSSIDSGVAFK</sequence>
<evidence type="ECO:0000256" key="4">
    <source>
        <dbReference type="ARBA" id="ARBA00022825"/>
    </source>
</evidence>
<gene>
    <name evidence="9" type="ORF">CDEST_06198</name>
</gene>
<dbReference type="AlphaFoldDB" id="A0AAX4ICV0"/>
<keyword evidence="7" id="KW-0732">Signal</keyword>
<evidence type="ECO:0000313" key="10">
    <source>
        <dbReference type="Proteomes" id="UP001322277"/>
    </source>
</evidence>
<comment type="similarity">
    <text evidence="1 5">Belongs to the peptidase S8 family.</text>
</comment>
<dbReference type="PROSITE" id="PS51892">
    <property type="entry name" value="SUBTILASE"/>
    <property type="match status" value="1"/>
</dbReference>
<proteinExistence type="inferred from homology"/>
<feature type="region of interest" description="Disordered" evidence="6">
    <location>
        <begin position="501"/>
        <end position="549"/>
    </location>
</feature>
<feature type="domain" description="Peptidase S8/S53" evidence="8">
    <location>
        <begin position="216"/>
        <end position="453"/>
    </location>
</feature>
<dbReference type="PANTHER" id="PTHR43806:SF11">
    <property type="entry name" value="CEREVISIN-RELATED"/>
    <property type="match status" value="1"/>
</dbReference>
<evidence type="ECO:0000256" key="5">
    <source>
        <dbReference type="PROSITE-ProRule" id="PRU01240"/>
    </source>
</evidence>
<accession>A0AAX4ICV0</accession>
<dbReference type="InterPro" id="IPR050131">
    <property type="entry name" value="Peptidase_S8_subtilisin-like"/>
</dbReference>
<dbReference type="PROSITE" id="PS00137">
    <property type="entry name" value="SUBTILASE_HIS"/>
    <property type="match status" value="1"/>
</dbReference>
<keyword evidence="4 5" id="KW-0720">Serine protease</keyword>
<feature type="region of interest" description="Disordered" evidence="6">
    <location>
        <begin position="141"/>
        <end position="183"/>
    </location>
</feature>
<name>A0AAX4ICV0_9PEZI</name>
<feature type="active site" description="Charge relay system" evidence="5">
    <location>
        <position position="260"/>
    </location>
</feature>
<dbReference type="GO" id="GO:0004252">
    <property type="term" value="F:serine-type endopeptidase activity"/>
    <property type="evidence" value="ECO:0007669"/>
    <property type="project" value="UniProtKB-UniRule"/>
</dbReference>
<feature type="compositionally biased region" description="Low complexity" evidence="6">
    <location>
        <begin position="522"/>
        <end position="533"/>
    </location>
</feature>
<reference evidence="10" key="1">
    <citation type="journal article" date="2023" name="bioRxiv">
        <title>Complete genome of the Medicago anthracnose fungus, Colletotrichum destructivum, reveals a mini-chromosome-like region within a core chromosome.</title>
        <authorList>
            <person name="Lapalu N."/>
            <person name="Simon A."/>
            <person name="Lu A."/>
            <person name="Plaumann P.-L."/>
            <person name="Amselem J."/>
            <person name="Pigne S."/>
            <person name="Auger A."/>
            <person name="Koch C."/>
            <person name="Dallery J.-F."/>
            <person name="O'Connell R.J."/>
        </authorList>
    </citation>
    <scope>NUCLEOTIDE SEQUENCE [LARGE SCALE GENOMIC DNA]</scope>
    <source>
        <strain evidence="10">CBS 520.97</strain>
    </source>
</reference>
<evidence type="ECO:0000256" key="2">
    <source>
        <dbReference type="ARBA" id="ARBA00022670"/>
    </source>
</evidence>
<dbReference type="Pfam" id="PF00082">
    <property type="entry name" value="Peptidase_S8"/>
    <property type="match status" value="1"/>
</dbReference>
<keyword evidence="3 5" id="KW-0378">Hydrolase</keyword>
<dbReference type="EMBL" id="CP137308">
    <property type="protein sequence ID" value="WQF81184.1"/>
    <property type="molecule type" value="Genomic_DNA"/>
</dbReference>
<evidence type="ECO:0000256" key="7">
    <source>
        <dbReference type="SAM" id="SignalP"/>
    </source>
</evidence>
<keyword evidence="10" id="KW-1185">Reference proteome</keyword>
<organism evidence="9 10">
    <name type="scientific">Colletotrichum destructivum</name>
    <dbReference type="NCBI Taxonomy" id="34406"/>
    <lineage>
        <taxon>Eukaryota</taxon>
        <taxon>Fungi</taxon>
        <taxon>Dikarya</taxon>
        <taxon>Ascomycota</taxon>
        <taxon>Pezizomycotina</taxon>
        <taxon>Sordariomycetes</taxon>
        <taxon>Hypocreomycetidae</taxon>
        <taxon>Glomerellales</taxon>
        <taxon>Glomerellaceae</taxon>
        <taxon>Colletotrichum</taxon>
        <taxon>Colletotrichum destructivum species complex</taxon>
    </lineage>
</organism>
<feature type="region of interest" description="Disordered" evidence="6">
    <location>
        <begin position="45"/>
        <end position="68"/>
    </location>
</feature>
<dbReference type="RefSeq" id="XP_062778408.1">
    <property type="nucleotide sequence ID" value="XM_062922357.1"/>
</dbReference>
<evidence type="ECO:0000259" key="8">
    <source>
        <dbReference type="Pfam" id="PF00082"/>
    </source>
</evidence>
<dbReference type="InterPro" id="IPR022398">
    <property type="entry name" value="Peptidase_S8_His-AS"/>
</dbReference>
<feature type="chain" id="PRO_5043522733" evidence="7">
    <location>
        <begin position="22"/>
        <end position="663"/>
    </location>
</feature>
<keyword evidence="2 5" id="KW-0645">Protease</keyword>
<dbReference type="InterPro" id="IPR015500">
    <property type="entry name" value="Peptidase_S8_subtilisin-rel"/>
</dbReference>
<evidence type="ECO:0000256" key="3">
    <source>
        <dbReference type="ARBA" id="ARBA00022801"/>
    </source>
</evidence>
<protein>
    <submittedName>
        <fullName evidence="9">Peptidase S8/S53 domain, peptidase S8, subtilisin, His-active</fullName>
    </submittedName>
</protein>
<dbReference type="CDD" id="cd00306">
    <property type="entry name" value="Peptidases_S8_S53"/>
    <property type="match status" value="1"/>
</dbReference>
<dbReference type="GeneID" id="87942701"/>
<dbReference type="KEGG" id="cdet:87942701"/>
<dbReference type="GO" id="GO:0006508">
    <property type="term" value="P:proteolysis"/>
    <property type="evidence" value="ECO:0007669"/>
    <property type="project" value="UniProtKB-KW"/>
</dbReference>
<dbReference type="PANTHER" id="PTHR43806">
    <property type="entry name" value="PEPTIDASE S8"/>
    <property type="match status" value="1"/>
</dbReference>
<dbReference type="InterPro" id="IPR023828">
    <property type="entry name" value="Peptidase_S8_Ser-AS"/>
</dbReference>
<evidence type="ECO:0000256" key="1">
    <source>
        <dbReference type="ARBA" id="ARBA00011073"/>
    </source>
</evidence>
<dbReference type="InterPro" id="IPR000209">
    <property type="entry name" value="Peptidase_S8/S53_dom"/>
</dbReference>
<evidence type="ECO:0000313" key="9">
    <source>
        <dbReference type="EMBL" id="WQF81184.1"/>
    </source>
</evidence>
<feature type="active site" description="Charge relay system" evidence="5">
    <location>
        <position position="435"/>
    </location>
</feature>
<dbReference type="PRINTS" id="PR00723">
    <property type="entry name" value="SUBTILISIN"/>
</dbReference>
<dbReference type="SUPFAM" id="SSF52743">
    <property type="entry name" value="Subtilisin-like"/>
    <property type="match status" value="1"/>
</dbReference>
<dbReference type="InterPro" id="IPR036852">
    <property type="entry name" value="Peptidase_S8/S53_dom_sf"/>
</dbReference>
<dbReference type="PROSITE" id="PS00138">
    <property type="entry name" value="SUBTILASE_SER"/>
    <property type="match status" value="1"/>
</dbReference>
<feature type="active site" description="Charge relay system" evidence="5">
    <location>
        <position position="225"/>
    </location>
</feature>
<evidence type="ECO:0000256" key="6">
    <source>
        <dbReference type="SAM" id="MobiDB-lite"/>
    </source>
</evidence>